<dbReference type="Proteomes" id="UP000184221">
    <property type="component" value="Unassembled WGS sequence"/>
</dbReference>
<feature type="transmembrane region" description="Helical" evidence="1">
    <location>
        <begin position="12"/>
        <end position="36"/>
    </location>
</feature>
<reference evidence="2 3" key="1">
    <citation type="submission" date="2016-11" db="EMBL/GenBank/DDBJ databases">
        <authorList>
            <person name="Jaros S."/>
            <person name="Januszkiewicz K."/>
            <person name="Wedrychowicz H."/>
        </authorList>
    </citation>
    <scope>NUCLEOTIDE SEQUENCE [LARGE SCALE GENOMIC DNA]</scope>
    <source>
        <strain evidence="2 3">DSM 29431</strain>
    </source>
</reference>
<protein>
    <submittedName>
        <fullName evidence="2">Uncharacterized protein</fullName>
    </submittedName>
</protein>
<keyword evidence="1" id="KW-0472">Membrane</keyword>
<gene>
    <name evidence="2" type="ORF">SAMN05443551_1386</name>
</gene>
<dbReference type="AlphaFoldDB" id="A0A1M5QJF8"/>
<name>A0A1M5QJF8_9RHOB</name>
<evidence type="ECO:0000313" key="2">
    <source>
        <dbReference type="EMBL" id="SHH14267.1"/>
    </source>
</evidence>
<proteinExistence type="predicted"/>
<keyword evidence="3" id="KW-1185">Reference proteome</keyword>
<keyword evidence="1" id="KW-1133">Transmembrane helix</keyword>
<accession>A0A1M5QJF8</accession>
<keyword evidence="1" id="KW-0812">Transmembrane</keyword>
<dbReference type="STRING" id="996342.SAMN05443551_1386"/>
<organism evidence="2 3">
    <name type="scientific">Marivita hallyeonensis</name>
    <dbReference type="NCBI Taxonomy" id="996342"/>
    <lineage>
        <taxon>Bacteria</taxon>
        <taxon>Pseudomonadati</taxon>
        <taxon>Pseudomonadota</taxon>
        <taxon>Alphaproteobacteria</taxon>
        <taxon>Rhodobacterales</taxon>
        <taxon>Roseobacteraceae</taxon>
        <taxon>Marivita</taxon>
    </lineage>
</organism>
<evidence type="ECO:0000313" key="3">
    <source>
        <dbReference type="Proteomes" id="UP000184221"/>
    </source>
</evidence>
<sequence length="50" mass="5336">MGDVTNSIAIGLGLLILGGIGVDAFLTGGEGFLFLVRKGLDLLEWIAFWR</sequence>
<dbReference type="EMBL" id="FQXC01000002">
    <property type="protein sequence ID" value="SHH14267.1"/>
    <property type="molecule type" value="Genomic_DNA"/>
</dbReference>
<evidence type="ECO:0000256" key="1">
    <source>
        <dbReference type="SAM" id="Phobius"/>
    </source>
</evidence>